<gene>
    <name evidence="1" type="ORF">CYMTET_3916</name>
</gene>
<dbReference type="Pfam" id="PF14234">
    <property type="entry name" value="DUF4336"/>
    <property type="match status" value="1"/>
</dbReference>
<protein>
    <recommendedName>
        <fullName evidence="3">DUF4336 domain-containing protein</fullName>
    </recommendedName>
</protein>
<dbReference type="EMBL" id="LGRX02000426">
    <property type="protein sequence ID" value="KAK3288618.1"/>
    <property type="molecule type" value="Genomic_DNA"/>
</dbReference>
<evidence type="ECO:0000313" key="2">
    <source>
        <dbReference type="Proteomes" id="UP001190700"/>
    </source>
</evidence>
<accession>A0AAE0LKK4</accession>
<reference evidence="1 2" key="1">
    <citation type="journal article" date="2015" name="Genome Biol. Evol.">
        <title>Comparative Genomics of a Bacterivorous Green Alga Reveals Evolutionary Causalities and Consequences of Phago-Mixotrophic Mode of Nutrition.</title>
        <authorList>
            <person name="Burns J.A."/>
            <person name="Paasch A."/>
            <person name="Narechania A."/>
            <person name="Kim E."/>
        </authorList>
    </citation>
    <scope>NUCLEOTIDE SEQUENCE [LARGE SCALE GENOMIC DNA]</scope>
    <source>
        <strain evidence="1 2">PLY_AMNH</strain>
    </source>
</reference>
<keyword evidence="2" id="KW-1185">Reference proteome</keyword>
<evidence type="ECO:0000313" key="1">
    <source>
        <dbReference type="EMBL" id="KAK3288618.1"/>
    </source>
</evidence>
<dbReference type="AlphaFoldDB" id="A0AAE0LKK4"/>
<dbReference type="InterPro" id="IPR025638">
    <property type="entry name" value="DUF4336"/>
</dbReference>
<proteinExistence type="predicted"/>
<dbReference type="PANTHER" id="PTHR33835">
    <property type="entry name" value="YALI0C07656P"/>
    <property type="match status" value="1"/>
</dbReference>
<sequence length="338" mass="38200">MTVIVLKSGGLWVHAPVAPTRECLRVLDELGPVEFVVLPTTAVEHKVFFGPFAKQYPNAQIYAAPGQWSFPLNLPLGWLGLFPRKVDGILQDGDSNTPWSSEIEQAVLRAPLGIAPFVEVAFYHKATRTLLVTDVVIEIPTKPPLICCDNPKPLLVRAKENKEDPNPDTEEVRVRGWQKIVLFALFIKPGSVCFNVGDFLRSDEPFTDCFTWQRSQWIESFSNLQRKLLVPPILQSLVLSKRPTLVKEWVAKICKWNFQQIIPAHFTAPIRANSRDFERAFQFLDEEPASPPKQSWLPKFGREKDGLVQLAEADMKLFSEVDEVLIRSGVVKGERSTT</sequence>
<evidence type="ECO:0008006" key="3">
    <source>
        <dbReference type="Google" id="ProtNLM"/>
    </source>
</evidence>
<organism evidence="1 2">
    <name type="scientific">Cymbomonas tetramitiformis</name>
    <dbReference type="NCBI Taxonomy" id="36881"/>
    <lineage>
        <taxon>Eukaryota</taxon>
        <taxon>Viridiplantae</taxon>
        <taxon>Chlorophyta</taxon>
        <taxon>Pyramimonadophyceae</taxon>
        <taxon>Pyramimonadales</taxon>
        <taxon>Pyramimonadaceae</taxon>
        <taxon>Cymbomonas</taxon>
    </lineage>
</organism>
<comment type="caution">
    <text evidence="1">The sequence shown here is derived from an EMBL/GenBank/DDBJ whole genome shotgun (WGS) entry which is preliminary data.</text>
</comment>
<name>A0AAE0LKK4_9CHLO</name>
<dbReference type="PANTHER" id="PTHR33835:SF2">
    <property type="entry name" value="LYSINE-TRNA LIGASE"/>
    <property type="match status" value="1"/>
</dbReference>
<dbReference type="Proteomes" id="UP001190700">
    <property type="component" value="Unassembled WGS sequence"/>
</dbReference>